<evidence type="ECO:0000313" key="1">
    <source>
        <dbReference type="EMBL" id="KAI9512501.1"/>
    </source>
</evidence>
<proteinExistence type="predicted"/>
<comment type="caution">
    <text evidence="1">The sequence shown here is derived from an EMBL/GenBank/DDBJ whole genome shotgun (WGS) entry which is preliminary data.</text>
</comment>
<name>A0ACC0ULF5_9AGAM</name>
<organism evidence="1 2">
    <name type="scientific">Russula earlei</name>
    <dbReference type="NCBI Taxonomy" id="71964"/>
    <lineage>
        <taxon>Eukaryota</taxon>
        <taxon>Fungi</taxon>
        <taxon>Dikarya</taxon>
        <taxon>Basidiomycota</taxon>
        <taxon>Agaricomycotina</taxon>
        <taxon>Agaricomycetes</taxon>
        <taxon>Russulales</taxon>
        <taxon>Russulaceae</taxon>
        <taxon>Russula</taxon>
    </lineage>
</organism>
<gene>
    <name evidence="1" type="ORF">F5148DRAFT_973425</name>
</gene>
<keyword evidence="2" id="KW-1185">Reference proteome</keyword>
<reference evidence="1" key="1">
    <citation type="submission" date="2021-03" db="EMBL/GenBank/DDBJ databases">
        <title>Evolutionary priming and transition to the ectomycorrhizal habit in an iconic lineage of mushroom-forming fungi: is preadaptation a requirement?</title>
        <authorList>
            <consortium name="DOE Joint Genome Institute"/>
            <person name="Looney B.P."/>
            <person name="Miyauchi S."/>
            <person name="Morin E."/>
            <person name="Drula E."/>
            <person name="Courty P.E."/>
            <person name="Chicoki N."/>
            <person name="Fauchery L."/>
            <person name="Kohler A."/>
            <person name="Kuo A."/>
            <person name="LaButti K."/>
            <person name="Pangilinan J."/>
            <person name="Lipzen A."/>
            <person name="Riley R."/>
            <person name="Andreopoulos W."/>
            <person name="He G."/>
            <person name="Johnson J."/>
            <person name="Barry K.W."/>
            <person name="Grigoriev I.V."/>
            <person name="Nagy L."/>
            <person name="Hibbett D."/>
            <person name="Henrissat B."/>
            <person name="Matheny P.B."/>
            <person name="Labbe J."/>
            <person name="Martin A.F."/>
        </authorList>
    </citation>
    <scope>NUCLEOTIDE SEQUENCE</scope>
    <source>
        <strain evidence="1">BPL698</strain>
    </source>
</reference>
<dbReference type="EMBL" id="JAGFNK010000008">
    <property type="protein sequence ID" value="KAI9512501.1"/>
    <property type="molecule type" value="Genomic_DNA"/>
</dbReference>
<evidence type="ECO:0000313" key="2">
    <source>
        <dbReference type="Proteomes" id="UP001207468"/>
    </source>
</evidence>
<sequence>MQKSRAVVSNTTFDTSRADGGCSGSCQFSQGDVEQLRPQRQSSVISSLPLPSRAPAELVRLLGDKDGKLKAGFTVPPSDGTPASQKPVDVTMIERARPRPRVGLNIWLAGDTFVQGQTVSGQLNVHVRNTRSPVRMANIKLRAIGFESLADSPTFHVFYHYSCWIDEISYASEQVFSESPEYGDEDGYREAKEGTHVLPFEMALPNDPCFGKPKGVIDIRGAVVRYIIMASVNIKDADTNQLSLTHFYRTCSIWPSFSIHDVLVPSTRPLVSTAAMTLSQRDLRRKLKLSARVPRPYYFSGQRCYVHIQITNDTHKSVRLLRLTLIRTTTMYRPQSGKANCGDERDDVFSSSRTKSFIDEMSESRLTMAERTTRGCASSKGWWAGVGPQERTAFTFNILIPPDALSIARTELLAVDYAIRITIYVSASTLGLNSQLSITLPIRVLSMLSVDPPTFVSHPPNTHTITRTNGPDGPNGLCLQLPYSAPDHRVDSPPTYRTRPLSLAHPQDNDCDTHRQKNVCDIR</sequence>
<dbReference type="Proteomes" id="UP001207468">
    <property type="component" value="Unassembled WGS sequence"/>
</dbReference>
<protein>
    <submittedName>
        <fullName evidence="1">Uncharacterized protein</fullName>
    </submittedName>
</protein>
<accession>A0ACC0ULF5</accession>